<dbReference type="EMBL" id="AGNK02001812">
    <property type="status" value="NOT_ANNOTATED_CDS"/>
    <property type="molecule type" value="Genomic_DNA"/>
</dbReference>
<sequence length="42" mass="5163">MYFACKYKKIHCVTIRHQCMILHSIEADCSEQDFLRLHYRKC</sequence>
<evidence type="ECO:0000313" key="2">
    <source>
        <dbReference type="Proteomes" id="UP000004995"/>
    </source>
</evidence>
<protein>
    <submittedName>
        <fullName evidence="1">Uncharacterized protein</fullName>
    </submittedName>
</protein>
<dbReference type="HOGENOM" id="CLU_3261452_0_0_1"/>
<dbReference type="InParanoid" id="K3ZGT6"/>
<accession>K3ZGT6</accession>
<keyword evidence="2" id="KW-1185">Reference proteome</keyword>
<dbReference type="AlphaFoldDB" id="K3ZGT6"/>
<name>K3ZGT6_SETIT</name>
<evidence type="ECO:0000313" key="1">
    <source>
        <dbReference type="EnsemblPlants" id="KQL15982"/>
    </source>
</evidence>
<reference evidence="1" key="2">
    <citation type="submission" date="2018-08" db="UniProtKB">
        <authorList>
            <consortium name="EnsemblPlants"/>
        </authorList>
    </citation>
    <scope>IDENTIFICATION</scope>
    <source>
        <strain evidence="1">Yugu1</strain>
    </source>
</reference>
<organism evidence="1 2">
    <name type="scientific">Setaria italica</name>
    <name type="common">Foxtail millet</name>
    <name type="synonym">Panicum italicum</name>
    <dbReference type="NCBI Taxonomy" id="4555"/>
    <lineage>
        <taxon>Eukaryota</taxon>
        <taxon>Viridiplantae</taxon>
        <taxon>Streptophyta</taxon>
        <taxon>Embryophyta</taxon>
        <taxon>Tracheophyta</taxon>
        <taxon>Spermatophyta</taxon>
        <taxon>Magnoliopsida</taxon>
        <taxon>Liliopsida</taxon>
        <taxon>Poales</taxon>
        <taxon>Poaceae</taxon>
        <taxon>PACMAD clade</taxon>
        <taxon>Panicoideae</taxon>
        <taxon>Panicodae</taxon>
        <taxon>Paniceae</taxon>
        <taxon>Cenchrinae</taxon>
        <taxon>Setaria</taxon>
    </lineage>
</organism>
<proteinExistence type="predicted"/>
<dbReference type="Gramene" id="KQL15982">
    <property type="protein sequence ID" value="KQL15982"/>
    <property type="gene ID" value="SETIT_025788mg"/>
</dbReference>
<reference evidence="2" key="1">
    <citation type="journal article" date="2012" name="Nat. Biotechnol.">
        <title>Reference genome sequence of the model plant Setaria.</title>
        <authorList>
            <person name="Bennetzen J.L."/>
            <person name="Schmutz J."/>
            <person name="Wang H."/>
            <person name="Percifield R."/>
            <person name="Hawkins J."/>
            <person name="Pontaroli A.C."/>
            <person name="Estep M."/>
            <person name="Feng L."/>
            <person name="Vaughn J.N."/>
            <person name="Grimwood J."/>
            <person name="Jenkins J."/>
            <person name="Barry K."/>
            <person name="Lindquist E."/>
            <person name="Hellsten U."/>
            <person name="Deshpande S."/>
            <person name="Wang X."/>
            <person name="Wu X."/>
            <person name="Mitros T."/>
            <person name="Triplett J."/>
            <person name="Yang X."/>
            <person name="Ye C.Y."/>
            <person name="Mauro-Herrera M."/>
            <person name="Wang L."/>
            <person name="Li P."/>
            <person name="Sharma M."/>
            <person name="Sharma R."/>
            <person name="Ronald P.C."/>
            <person name="Panaud O."/>
            <person name="Kellogg E.A."/>
            <person name="Brutnell T.P."/>
            <person name="Doust A.N."/>
            <person name="Tuskan G.A."/>
            <person name="Rokhsar D."/>
            <person name="Devos K.M."/>
        </authorList>
    </citation>
    <scope>NUCLEOTIDE SEQUENCE [LARGE SCALE GENOMIC DNA]</scope>
    <source>
        <strain evidence="2">cv. Yugu1</strain>
    </source>
</reference>
<dbReference type="EnsemblPlants" id="KQL15982">
    <property type="protein sequence ID" value="KQL15982"/>
    <property type="gene ID" value="SETIT_025788mg"/>
</dbReference>
<dbReference type="Proteomes" id="UP000004995">
    <property type="component" value="Unassembled WGS sequence"/>
</dbReference>